<proteinExistence type="predicted"/>
<feature type="region of interest" description="Disordered" evidence="1">
    <location>
        <begin position="115"/>
        <end position="139"/>
    </location>
</feature>
<reference evidence="3" key="1">
    <citation type="submission" date="2022-11" db="UniProtKB">
        <authorList>
            <consortium name="WormBaseParasite"/>
        </authorList>
    </citation>
    <scope>IDENTIFICATION</scope>
</reference>
<dbReference type="GO" id="GO:0032543">
    <property type="term" value="P:mitochondrial translation"/>
    <property type="evidence" value="ECO:0007669"/>
    <property type="project" value="InterPro"/>
</dbReference>
<feature type="compositionally biased region" description="Basic and acidic residues" evidence="1">
    <location>
        <begin position="115"/>
        <end position="124"/>
    </location>
</feature>
<dbReference type="InterPro" id="IPR034596">
    <property type="entry name" value="Ribosomal_mL52"/>
</dbReference>
<protein>
    <submittedName>
        <fullName evidence="3">Large ribosomal subunit protein mL52</fullName>
    </submittedName>
</protein>
<evidence type="ECO:0000313" key="3">
    <source>
        <dbReference type="WBParaSite" id="sdigi.contig651.g9369.t1"/>
    </source>
</evidence>
<name>A0A915Q342_9BILA</name>
<evidence type="ECO:0000313" key="2">
    <source>
        <dbReference type="Proteomes" id="UP000887581"/>
    </source>
</evidence>
<dbReference type="GO" id="GO:0005762">
    <property type="term" value="C:mitochondrial large ribosomal subunit"/>
    <property type="evidence" value="ECO:0007669"/>
    <property type="project" value="InterPro"/>
</dbReference>
<keyword evidence="2" id="KW-1185">Reference proteome</keyword>
<organism evidence="2 3">
    <name type="scientific">Setaria digitata</name>
    <dbReference type="NCBI Taxonomy" id="48799"/>
    <lineage>
        <taxon>Eukaryota</taxon>
        <taxon>Metazoa</taxon>
        <taxon>Ecdysozoa</taxon>
        <taxon>Nematoda</taxon>
        <taxon>Chromadorea</taxon>
        <taxon>Rhabditida</taxon>
        <taxon>Spirurina</taxon>
        <taxon>Spiruromorpha</taxon>
        <taxon>Filarioidea</taxon>
        <taxon>Setariidae</taxon>
        <taxon>Setaria</taxon>
    </lineage>
</organism>
<dbReference type="Pfam" id="PF18699">
    <property type="entry name" value="MRPL52"/>
    <property type="match status" value="1"/>
</dbReference>
<accession>A0A915Q342</accession>
<dbReference type="WBParaSite" id="sdigi.contig651.g9369.t1">
    <property type="protein sequence ID" value="sdigi.contig651.g9369.t1"/>
    <property type="gene ID" value="sdigi.contig651.g9369"/>
</dbReference>
<dbReference type="Proteomes" id="UP000887581">
    <property type="component" value="Unplaced"/>
</dbReference>
<dbReference type="GO" id="GO:0003735">
    <property type="term" value="F:structural constituent of ribosome"/>
    <property type="evidence" value="ECO:0007669"/>
    <property type="project" value="InterPro"/>
</dbReference>
<dbReference type="AlphaFoldDB" id="A0A915Q342"/>
<evidence type="ECO:0000256" key="1">
    <source>
        <dbReference type="SAM" id="MobiDB-lite"/>
    </source>
</evidence>
<sequence length="139" mass="16646">MRMLCQPNIASVHTICRGYRIRFLRDFNKQNEPKLRKIPTKWWGRVQWWKEPIYMAPHVNVLQRGVDFTFQDGRPVYITSLEELQRKKEQIELGKRIVKLLAEVNEAEKMYKQKLETEREERQKSLAVAPSQKCTEDIS</sequence>